<feature type="coiled-coil region" evidence="1">
    <location>
        <begin position="32"/>
        <end position="66"/>
    </location>
</feature>
<dbReference type="AlphaFoldDB" id="A0A0W0ET98"/>
<evidence type="ECO:0000313" key="2">
    <source>
        <dbReference type="EMBL" id="KTB27293.1"/>
    </source>
</evidence>
<name>A0A0W0ET98_MONRR</name>
<gene>
    <name evidence="2" type="ORF">WG66_20097</name>
</gene>
<comment type="caution">
    <text evidence="2">The sequence shown here is derived from an EMBL/GenBank/DDBJ whole genome shotgun (WGS) entry which is preliminary data.</text>
</comment>
<dbReference type="Gene3D" id="3.80.10.10">
    <property type="entry name" value="Ribonuclease Inhibitor"/>
    <property type="match status" value="1"/>
</dbReference>
<keyword evidence="1" id="KW-0175">Coiled coil</keyword>
<reference evidence="2 3" key="1">
    <citation type="submission" date="2015-12" db="EMBL/GenBank/DDBJ databases">
        <title>Draft genome sequence of Moniliophthora roreri, the causal agent of frosty pod rot of cacao.</title>
        <authorList>
            <person name="Aime M.C."/>
            <person name="Diaz-Valderrama J.R."/>
            <person name="Kijpornyongpan T."/>
            <person name="Phillips-Mora W."/>
        </authorList>
    </citation>
    <scope>NUCLEOTIDE SEQUENCE [LARGE SCALE GENOMIC DNA]</scope>
    <source>
        <strain evidence="2 3">MCA 2952</strain>
    </source>
</reference>
<evidence type="ECO:0000256" key="1">
    <source>
        <dbReference type="SAM" id="Coils"/>
    </source>
</evidence>
<sequence>MKYVDESRSDVRGPPDDIYNRCATTNSYPSNAEALIREKEAARDHLARLEATLAMLEAERSRLQGILAKYDVILHPIRHIPSEIMQKIFSSCIERSNIMISAERFPRTSLNPSQVPWVLGHVCRTWRALALSTPNIWSSVSLVIRRRLEDSNEKHVSSHLLRLGLQLDRSEDHPLDVSLYLDREQSFHPWTVLLCSRSQQWRYLRLEGDSRGFRPISRIQHFLPALENLELSIASYYSQADIDWLEQAPRLKSLSLTTIPSTKLPFAQIKNFRWREDFNSSSSFSYSSFVSSKLWPMLRSLSGVEACSLEFVKESQPYASSDLANLHYKRLRKLELMSSSSRQVDVQCLLAKFTAPRLTHLFISSKLTEVNVLVDFVGRSACKLTNLVIYSAESVTSNNFARILSVLPELTHLEFGFPTTDDHLFVLSTTPVVVPRLETLCIYSYPGCKSSYSDDVWLNTLEFRASEQLISLRVKGLMLS</sequence>
<organism evidence="2 3">
    <name type="scientific">Moniliophthora roreri</name>
    <name type="common">Frosty pod rot fungus</name>
    <name type="synonym">Monilia roreri</name>
    <dbReference type="NCBI Taxonomy" id="221103"/>
    <lineage>
        <taxon>Eukaryota</taxon>
        <taxon>Fungi</taxon>
        <taxon>Dikarya</taxon>
        <taxon>Basidiomycota</taxon>
        <taxon>Agaricomycotina</taxon>
        <taxon>Agaricomycetes</taxon>
        <taxon>Agaricomycetidae</taxon>
        <taxon>Agaricales</taxon>
        <taxon>Marasmiineae</taxon>
        <taxon>Marasmiaceae</taxon>
        <taxon>Moniliophthora</taxon>
    </lineage>
</organism>
<dbReference type="Gene3D" id="1.20.1280.50">
    <property type="match status" value="1"/>
</dbReference>
<accession>A0A0W0ET98</accession>
<dbReference type="SUPFAM" id="SSF52047">
    <property type="entry name" value="RNI-like"/>
    <property type="match status" value="1"/>
</dbReference>
<protein>
    <submittedName>
        <fullName evidence="2">Uncharacterized protein</fullName>
    </submittedName>
</protein>
<dbReference type="Proteomes" id="UP000054988">
    <property type="component" value="Unassembled WGS sequence"/>
</dbReference>
<proteinExistence type="predicted"/>
<dbReference type="InterPro" id="IPR032675">
    <property type="entry name" value="LRR_dom_sf"/>
</dbReference>
<dbReference type="EMBL" id="LATX01002557">
    <property type="protein sequence ID" value="KTB27293.1"/>
    <property type="molecule type" value="Genomic_DNA"/>
</dbReference>
<evidence type="ECO:0000313" key="3">
    <source>
        <dbReference type="Proteomes" id="UP000054988"/>
    </source>
</evidence>